<evidence type="ECO:0000313" key="2">
    <source>
        <dbReference type="EMBL" id="GGF58144.1"/>
    </source>
</evidence>
<gene>
    <name evidence="2" type="ORF">GCM10007301_17260</name>
</gene>
<keyword evidence="1" id="KW-0812">Transmembrane</keyword>
<reference evidence="2" key="1">
    <citation type="journal article" date="2014" name="Int. J. Syst. Evol. Microbiol.">
        <title>Complete genome sequence of Corynebacterium casei LMG S-19264T (=DSM 44701T), isolated from a smear-ripened cheese.</title>
        <authorList>
            <consortium name="US DOE Joint Genome Institute (JGI-PGF)"/>
            <person name="Walter F."/>
            <person name="Albersmeier A."/>
            <person name="Kalinowski J."/>
            <person name="Ruckert C."/>
        </authorList>
    </citation>
    <scope>NUCLEOTIDE SEQUENCE</scope>
    <source>
        <strain evidence="2">CCM 7897</strain>
    </source>
</reference>
<dbReference type="Proteomes" id="UP000606044">
    <property type="component" value="Unassembled WGS sequence"/>
</dbReference>
<organism evidence="2 3">
    <name type="scientific">Azorhizobium oxalatiphilum</name>
    <dbReference type="NCBI Taxonomy" id="980631"/>
    <lineage>
        <taxon>Bacteria</taxon>
        <taxon>Pseudomonadati</taxon>
        <taxon>Pseudomonadota</taxon>
        <taxon>Alphaproteobacteria</taxon>
        <taxon>Hyphomicrobiales</taxon>
        <taxon>Xanthobacteraceae</taxon>
        <taxon>Azorhizobium</taxon>
    </lineage>
</organism>
<reference evidence="2" key="2">
    <citation type="submission" date="2020-09" db="EMBL/GenBank/DDBJ databases">
        <authorList>
            <person name="Sun Q."/>
            <person name="Sedlacek I."/>
        </authorList>
    </citation>
    <scope>NUCLEOTIDE SEQUENCE</scope>
    <source>
        <strain evidence="2">CCM 7897</strain>
    </source>
</reference>
<feature type="transmembrane region" description="Helical" evidence="1">
    <location>
        <begin position="32"/>
        <end position="55"/>
    </location>
</feature>
<evidence type="ECO:0000313" key="3">
    <source>
        <dbReference type="Proteomes" id="UP000606044"/>
    </source>
</evidence>
<evidence type="ECO:0000256" key="1">
    <source>
        <dbReference type="SAM" id="Phobius"/>
    </source>
</evidence>
<feature type="transmembrane region" description="Helical" evidence="1">
    <location>
        <begin position="67"/>
        <end position="88"/>
    </location>
</feature>
<keyword evidence="1" id="KW-1133">Transmembrane helix</keyword>
<accession>A0A917F7L6</accession>
<sequence length="154" mass="16571">MENRPSDPRAAVTDGAMKYAEVWGDTVDLKDLAKAVVIGGVIALACYLIAGRVLMAYAPSAQIARTYAMLFGLLGCIGAGALCARLFAPKRDLSEGTHDDAWRDEALAALAEGGRFGRTEDLPAVVQAEMKELGLYDTFVRYEAVLRQDEAKNS</sequence>
<keyword evidence="3" id="KW-1185">Reference proteome</keyword>
<dbReference type="EMBL" id="BMCT01000002">
    <property type="protein sequence ID" value="GGF58144.1"/>
    <property type="molecule type" value="Genomic_DNA"/>
</dbReference>
<dbReference type="AlphaFoldDB" id="A0A917F7L6"/>
<proteinExistence type="predicted"/>
<name>A0A917F7L6_9HYPH</name>
<keyword evidence="1" id="KW-0472">Membrane</keyword>
<comment type="caution">
    <text evidence="2">The sequence shown here is derived from an EMBL/GenBank/DDBJ whole genome shotgun (WGS) entry which is preliminary data.</text>
</comment>
<protein>
    <submittedName>
        <fullName evidence="2">Uncharacterized protein</fullName>
    </submittedName>
</protein>